<gene>
    <name evidence="2" type="ORF">TGCAST_243250B</name>
</gene>
<evidence type="ECO:0000313" key="3">
    <source>
        <dbReference type="Proteomes" id="UP000284452"/>
    </source>
</evidence>
<dbReference type="EMBL" id="AHIV02001657">
    <property type="protein sequence ID" value="RQX69095.1"/>
    <property type="molecule type" value="Genomic_DNA"/>
</dbReference>
<dbReference type="AlphaFoldDB" id="A0A425HSP9"/>
<reference evidence="2 3" key="1">
    <citation type="submission" date="2017-10" db="EMBL/GenBank/DDBJ databases">
        <authorList>
            <person name="Sibley D."/>
            <person name="Venepally P."/>
            <person name="Karamycheva S."/>
            <person name="Hadjithomas M."/>
            <person name="Khan A."/>
            <person name="Brunk B."/>
            <person name="Roos D."/>
            <person name="Caler E."/>
            <person name="Lorenzi H."/>
        </authorList>
    </citation>
    <scope>NUCLEOTIDE SEQUENCE [LARGE SCALE GENOMIC DNA]</scope>
    <source>
        <strain evidence="2 3">CAST</strain>
    </source>
</reference>
<accession>A0A425HSP9</accession>
<feature type="non-terminal residue" evidence="2">
    <location>
        <position position="188"/>
    </location>
</feature>
<evidence type="ECO:0000313" key="2">
    <source>
        <dbReference type="EMBL" id="RQX69095.1"/>
    </source>
</evidence>
<proteinExistence type="predicted"/>
<dbReference type="VEuPathDB" id="ToxoDB:TGCAST_243250B"/>
<feature type="region of interest" description="Disordered" evidence="1">
    <location>
        <begin position="1"/>
        <end position="41"/>
    </location>
</feature>
<evidence type="ECO:0000256" key="1">
    <source>
        <dbReference type="SAM" id="MobiDB-lite"/>
    </source>
</evidence>
<sequence length="188" mass="20997">AATTQRASSIDYPENLQRIQNEETVPKGLATSQGSHADEEGSSNRVCRNWWFAVEGVYDLAQKNKSSYQNPEQLETACCAESREETPLRAPAKQCRDRHPESLARLLGKAARTTHAPPHPLRSHHSEILERVSNTTIGNVSFACEALRPYSTGIRRGPSSRCYSELHASLYRPFETPKCHPSCVQHAE</sequence>
<organism evidence="2 3">
    <name type="scientific">Toxoplasma gondii CAST</name>
    <dbReference type="NCBI Taxonomy" id="943122"/>
    <lineage>
        <taxon>Eukaryota</taxon>
        <taxon>Sar</taxon>
        <taxon>Alveolata</taxon>
        <taxon>Apicomplexa</taxon>
        <taxon>Conoidasida</taxon>
        <taxon>Coccidia</taxon>
        <taxon>Eucoccidiorida</taxon>
        <taxon>Eimeriorina</taxon>
        <taxon>Sarcocystidae</taxon>
        <taxon>Toxoplasma</taxon>
    </lineage>
</organism>
<name>A0A425HSP9_TOXGO</name>
<protein>
    <submittedName>
        <fullName evidence="2">Myosin H</fullName>
    </submittedName>
</protein>
<feature type="non-terminal residue" evidence="2">
    <location>
        <position position="1"/>
    </location>
</feature>
<dbReference type="Proteomes" id="UP000284452">
    <property type="component" value="Unassembled WGS sequence"/>
</dbReference>
<comment type="caution">
    <text evidence="2">The sequence shown here is derived from an EMBL/GenBank/DDBJ whole genome shotgun (WGS) entry which is preliminary data.</text>
</comment>